<proteinExistence type="predicted"/>
<organism evidence="1 2">
    <name type="scientific">Photobacterium sanctipauli</name>
    <dbReference type="NCBI Taxonomy" id="1342794"/>
    <lineage>
        <taxon>Bacteria</taxon>
        <taxon>Pseudomonadati</taxon>
        <taxon>Pseudomonadota</taxon>
        <taxon>Gammaproteobacteria</taxon>
        <taxon>Vibrionales</taxon>
        <taxon>Vibrionaceae</taxon>
        <taxon>Photobacterium</taxon>
    </lineage>
</organism>
<gene>
    <name evidence="1" type="ORF">C9I98_21460</name>
</gene>
<dbReference type="Proteomes" id="UP000241771">
    <property type="component" value="Unassembled WGS sequence"/>
</dbReference>
<sequence length="135" mass="15659">METKEQRWRKEGRREAALLLMQKTSAESIDNEELVSWSANGDAGDYSGYWNEKAVFTFFDAEISESYLDCQIQSAMMLQSASMDAKLIELMLKQVIEDYRHDLSTHGTTQLDRAAYYFGLHPDQKLKQAEEKNYE</sequence>
<dbReference type="AlphaFoldDB" id="A0A2T3NI98"/>
<accession>A0A2T3NI98</accession>
<name>A0A2T3NI98_9GAMM</name>
<evidence type="ECO:0000313" key="1">
    <source>
        <dbReference type="EMBL" id="PSW14756.1"/>
    </source>
</evidence>
<comment type="caution">
    <text evidence="1">The sequence shown here is derived from an EMBL/GenBank/DDBJ whole genome shotgun (WGS) entry which is preliminary data.</text>
</comment>
<dbReference type="EMBL" id="PYMA01000018">
    <property type="protein sequence ID" value="PSW14756.1"/>
    <property type="molecule type" value="Genomic_DNA"/>
</dbReference>
<keyword evidence="2" id="KW-1185">Reference proteome</keyword>
<evidence type="ECO:0000313" key="2">
    <source>
        <dbReference type="Proteomes" id="UP000241771"/>
    </source>
</evidence>
<dbReference type="RefSeq" id="WP_036816018.1">
    <property type="nucleotide sequence ID" value="NZ_JGVO01000008.1"/>
</dbReference>
<protein>
    <submittedName>
        <fullName evidence="1">Uncharacterized protein</fullName>
    </submittedName>
</protein>
<reference evidence="1 2" key="1">
    <citation type="submission" date="2018-01" db="EMBL/GenBank/DDBJ databases">
        <title>Whole genome sequencing of Histamine producing bacteria.</title>
        <authorList>
            <person name="Butler K."/>
        </authorList>
    </citation>
    <scope>NUCLEOTIDE SEQUENCE [LARGE SCALE GENOMIC DNA]</scope>
    <source>
        <strain evidence="1 2">DSM 100436</strain>
    </source>
</reference>